<evidence type="ECO:0000256" key="5">
    <source>
        <dbReference type="ARBA" id="ARBA00022989"/>
    </source>
</evidence>
<dbReference type="InterPro" id="IPR045262">
    <property type="entry name" value="STP/PLT_plant"/>
</dbReference>
<evidence type="ECO:0000256" key="7">
    <source>
        <dbReference type="ARBA" id="ARBA00044504"/>
    </source>
</evidence>
<dbReference type="GO" id="GO:0015144">
    <property type="term" value="F:carbohydrate transmembrane transporter activity"/>
    <property type="evidence" value="ECO:0007669"/>
    <property type="project" value="InterPro"/>
</dbReference>
<reference evidence="10" key="1">
    <citation type="submission" date="2020-06" db="EMBL/GenBank/DDBJ databases">
        <authorList>
            <person name="Li T."/>
            <person name="Hu X."/>
            <person name="Zhang T."/>
            <person name="Song X."/>
            <person name="Zhang H."/>
            <person name="Dai N."/>
            <person name="Sheng W."/>
            <person name="Hou X."/>
            <person name="Wei L."/>
        </authorList>
    </citation>
    <scope>NUCLEOTIDE SEQUENCE</scope>
    <source>
        <strain evidence="10">KEN1</strain>
        <tissue evidence="10">Leaf</tissue>
    </source>
</reference>
<evidence type="ECO:0000256" key="4">
    <source>
        <dbReference type="ARBA" id="ARBA00022692"/>
    </source>
</evidence>
<feature type="transmembrane region" description="Helical" evidence="8">
    <location>
        <begin position="105"/>
        <end position="126"/>
    </location>
</feature>
<accession>A0AAW2T7W8</accession>
<dbReference type="AlphaFoldDB" id="A0AAW2T7W8"/>
<dbReference type="EMBL" id="JACGWN010000015">
    <property type="protein sequence ID" value="KAL0400971.1"/>
    <property type="molecule type" value="Genomic_DNA"/>
</dbReference>
<evidence type="ECO:0000256" key="8">
    <source>
        <dbReference type="SAM" id="Phobius"/>
    </source>
</evidence>
<dbReference type="PANTHER" id="PTHR23500:SF30">
    <property type="entry name" value="SUGAR TRANSPORT PROTEIN 3"/>
    <property type="match status" value="1"/>
</dbReference>
<dbReference type="GO" id="GO:0016020">
    <property type="term" value="C:membrane"/>
    <property type="evidence" value="ECO:0007669"/>
    <property type="project" value="UniProtKB-SubCell"/>
</dbReference>
<evidence type="ECO:0000313" key="10">
    <source>
        <dbReference type="EMBL" id="KAL0400971.1"/>
    </source>
</evidence>
<dbReference type="SUPFAM" id="SSF103473">
    <property type="entry name" value="MFS general substrate transporter"/>
    <property type="match status" value="1"/>
</dbReference>
<proteinExistence type="inferred from homology"/>
<comment type="caution">
    <text evidence="10">The sequence shown here is derived from an EMBL/GenBank/DDBJ whole genome shotgun (WGS) entry which is preliminary data.</text>
</comment>
<dbReference type="InterPro" id="IPR036259">
    <property type="entry name" value="MFS_trans_sf"/>
</dbReference>
<evidence type="ECO:0000256" key="1">
    <source>
        <dbReference type="ARBA" id="ARBA00004141"/>
    </source>
</evidence>
<keyword evidence="3" id="KW-0813">Transport</keyword>
<dbReference type="Gene3D" id="1.20.1250.20">
    <property type="entry name" value="MFS general substrate transporter like domains"/>
    <property type="match status" value="1"/>
</dbReference>
<protein>
    <submittedName>
        <fullName evidence="10">Hexose carrier protein HEX6</fullName>
    </submittedName>
</protein>
<organism evidence="10">
    <name type="scientific">Sesamum latifolium</name>
    <dbReference type="NCBI Taxonomy" id="2727402"/>
    <lineage>
        <taxon>Eukaryota</taxon>
        <taxon>Viridiplantae</taxon>
        <taxon>Streptophyta</taxon>
        <taxon>Embryophyta</taxon>
        <taxon>Tracheophyta</taxon>
        <taxon>Spermatophyta</taxon>
        <taxon>Magnoliopsida</taxon>
        <taxon>eudicotyledons</taxon>
        <taxon>Gunneridae</taxon>
        <taxon>Pentapetalae</taxon>
        <taxon>asterids</taxon>
        <taxon>lamiids</taxon>
        <taxon>Lamiales</taxon>
        <taxon>Pedaliaceae</taxon>
        <taxon>Sesamum</taxon>
    </lineage>
</organism>
<dbReference type="PANTHER" id="PTHR23500">
    <property type="entry name" value="SOLUTE CARRIER FAMILY 2, FACILITATED GLUCOSE TRANSPORTER"/>
    <property type="match status" value="1"/>
</dbReference>
<keyword evidence="5 8" id="KW-1133">Transmembrane helix</keyword>
<comment type="similarity">
    <text evidence="2">Belongs to the major facilitator superfamily. Sugar transporter (TC 2.A.1.1) family.</text>
</comment>
<evidence type="ECO:0000259" key="9">
    <source>
        <dbReference type="PROSITE" id="PS50850"/>
    </source>
</evidence>
<sequence length="191" mass="20474">MGEVVQYNGKITRFVVLSCVIAALGGLIFDYGPGVTGGVASMGSFLEKFFPGIYRKMNGKRETNNYCKFDSQLLTFFTSSLFISGLVATFLASPVTRAWGRKASILIGGAAFIAGSALGGAAENIYMLIFSRLLLGIGCGFANQNGFNSHNSPNVVVSARSGLKCILVSKLRSSRVFLLNFVEQHFDLISS</sequence>
<gene>
    <name evidence="10" type="ORF">Slati_4127000</name>
</gene>
<name>A0AAW2T7W8_9LAMI</name>
<dbReference type="PROSITE" id="PS50850">
    <property type="entry name" value="MFS"/>
    <property type="match status" value="1"/>
</dbReference>
<feature type="transmembrane region" description="Helical" evidence="8">
    <location>
        <begin position="12"/>
        <end position="29"/>
    </location>
</feature>
<keyword evidence="4 8" id="KW-0812">Transmembrane</keyword>
<reference evidence="10" key="2">
    <citation type="journal article" date="2024" name="Plant">
        <title>Genomic evolution and insights into agronomic trait innovations of Sesamum species.</title>
        <authorList>
            <person name="Miao H."/>
            <person name="Wang L."/>
            <person name="Qu L."/>
            <person name="Liu H."/>
            <person name="Sun Y."/>
            <person name="Le M."/>
            <person name="Wang Q."/>
            <person name="Wei S."/>
            <person name="Zheng Y."/>
            <person name="Lin W."/>
            <person name="Duan Y."/>
            <person name="Cao H."/>
            <person name="Xiong S."/>
            <person name="Wang X."/>
            <person name="Wei L."/>
            <person name="Li C."/>
            <person name="Ma Q."/>
            <person name="Ju M."/>
            <person name="Zhao R."/>
            <person name="Li G."/>
            <person name="Mu C."/>
            <person name="Tian Q."/>
            <person name="Mei H."/>
            <person name="Zhang T."/>
            <person name="Gao T."/>
            <person name="Zhang H."/>
        </authorList>
    </citation>
    <scope>NUCLEOTIDE SEQUENCE</scope>
    <source>
        <strain evidence="10">KEN1</strain>
    </source>
</reference>
<evidence type="ECO:0000256" key="6">
    <source>
        <dbReference type="ARBA" id="ARBA00023136"/>
    </source>
</evidence>
<evidence type="ECO:0000256" key="2">
    <source>
        <dbReference type="ARBA" id="ARBA00010992"/>
    </source>
</evidence>
<keyword evidence="6 8" id="KW-0472">Membrane</keyword>
<comment type="subcellular location">
    <subcellularLocation>
        <location evidence="1">Membrane</location>
        <topology evidence="1">Multi-pass membrane protein</topology>
    </subcellularLocation>
</comment>
<feature type="domain" description="Major facilitator superfamily (MFS) profile" evidence="9">
    <location>
        <begin position="18"/>
        <end position="191"/>
    </location>
</feature>
<dbReference type="InterPro" id="IPR005828">
    <property type="entry name" value="MFS_sugar_transport-like"/>
</dbReference>
<dbReference type="Pfam" id="PF00083">
    <property type="entry name" value="Sugar_tr"/>
    <property type="match status" value="1"/>
</dbReference>
<feature type="transmembrane region" description="Helical" evidence="8">
    <location>
        <begin position="73"/>
        <end position="93"/>
    </location>
</feature>
<dbReference type="InterPro" id="IPR020846">
    <property type="entry name" value="MFS_dom"/>
</dbReference>
<comment type="similarity">
    <text evidence="7">Belongs to the major facilitator superfamily. Phosphate:H(+) symporter (TC 2.A.1.9) family.</text>
</comment>
<evidence type="ECO:0000256" key="3">
    <source>
        <dbReference type="ARBA" id="ARBA00022448"/>
    </source>
</evidence>